<dbReference type="eggNOG" id="KOG0362">
    <property type="taxonomic scope" value="Eukaryota"/>
</dbReference>
<dbReference type="Gene3D" id="3.50.7.10">
    <property type="entry name" value="GroEL"/>
    <property type="match status" value="1"/>
</dbReference>
<evidence type="ECO:0000256" key="7">
    <source>
        <dbReference type="ARBA" id="ARBA00024677"/>
    </source>
</evidence>
<evidence type="ECO:0000313" key="10">
    <source>
        <dbReference type="EMBL" id="EGC32880.1"/>
    </source>
</evidence>
<name>F0ZT49_DICPU</name>
<dbReference type="InterPro" id="IPR017998">
    <property type="entry name" value="Chaperone_TCP-1"/>
</dbReference>
<dbReference type="SUPFAM" id="SSF54849">
    <property type="entry name" value="GroEL-intermediate domain like"/>
    <property type="match status" value="1"/>
</dbReference>
<dbReference type="Proteomes" id="UP000001064">
    <property type="component" value="Unassembled WGS sequence"/>
</dbReference>
<dbReference type="PROSITE" id="PS00750">
    <property type="entry name" value="TCP1_1"/>
    <property type="match status" value="1"/>
</dbReference>
<dbReference type="FunFam" id="3.50.7.10:FF:000008">
    <property type="entry name" value="T-complex protein 1 subunit theta"/>
    <property type="match status" value="1"/>
</dbReference>
<dbReference type="GO" id="GO:0006457">
    <property type="term" value="P:protein folding"/>
    <property type="evidence" value="ECO:0000318"/>
    <property type="project" value="GO_Central"/>
</dbReference>
<organism evidence="10 11">
    <name type="scientific">Dictyostelium purpureum</name>
    <name type="common">Slime mold</name>
    <dbReference type="NCBI Taxonomy" id="5786"/>
    <lineage>
        <taxon>Eukaryota</taxon>
        <taxon>Amoebozoa</taxon>
        <taxon>Evosea</taxon>
        <taxon>Eumycetozoa</taxon>
        <taxon>Dictyostelia</taxon>
        <taxon>Dictyosteliales</taxon>
        <taxon>Dictyosteliaceae</taxon>
        <taxon>Dictyostelium</taxon>
    </lineage>
</organism>
<keyword evidence="11" id="KW-1185">Reference proteome</keyword>
<dbReference type="SUPFAM" id="SSF52029">
    <property type="entry name" value="GroEL apical domain-like"/>
    <property type="match status" value="1"/>
</dbReference>
<comment type="subcellular location">
    <subcellularLocation>
        <location evidence="1">Cytoplasm</location>
    </subcellularLocation>
</comment>
<dbReference type="InterPro" id="IPR027413">
    <property type="entry name" value="GROEL-like_equatorial_sf"/>
</dbReference>
<evidence type="ECO:0000313" key="11">
    <source>
        <dbReference type="Proteomes" id="UP000001064"/>
    </source>
</evidence>
<protein>
    <recommendedName>
        <fullName evidence="8">CCT-theta</fullName>
    </recommendedName>
</protein>
<dbReference type="EMBL" id="GL871169">
    <property type="protein sequence ID" value="EGC32880.1"/>
    <property type="molecule type" value="Genomic_DNA"/>
</dbReference>
<evidence type="ECO:0000256" key="8">
    <source>
        <dbReference type="ARBA" id="ARBA00029602"/>
    </source>
</evidence>
<evidence type="ECO:0000256" key="5">
    <source>
        <dbReference type="ARBA" id="ARBA00022840"/>
    </source>
</evidence>
<keyword evidence="5 9" id="KW-0067">ATP-binding</keyword>
<dbReference type="NCBIfam" id="TIGR02346">
    <property type="entry name" value="chap_CCT_theta"/>
    <property type="match status" value="1"/>
</dbReference>
<dbReference type="OMA" id="WGLKYAV"/>
<dbReference type="GO" id="GO:0051082">
    <property type="term" value="F:unfolded protein binding"/>
    <property type="evidence" value="ECO:0000318"/>
    <property type="project" value="GO_Central"/>
</dbReference>
<dbReference type="RefSeq" id="XP_003290599.1">
    <property type="nucleotide sequence ID" value="XM_003290551.1"/>
</dbReference>
<dbReference type="GO" id="GO:0005832">
    <property type="term" value="C:chaperonin-containing T-complex"/>
    <property type="evidence" value="ECO:0000318"/>
    <property type="project" value="GO_Central"/>
</dbReference>
<keyword evidence="6 9" id="KW-0143">Chaperone</keyword>
<dbReference type="OrthoDB" id="1748577at2759"/>
<dbReference type="PROSITE" id="PS00751">
    <property type="entry name" value="TCP1_2"/>
    <property type="match status" value="1"/>
</dbReference>
<dbReference type="GO" id="GO:0005524">
    <property type="term" value="F:ATP binding"/>
    <property type="evidence" value="ECO:0007669"/>
    <property type="project" value="UniProtKB-KW"/>
</dbReference>
<comment type="similarity">
    <text evidence="2 9">Belongs to the TCP-1 chaperonin family.</text>
</comment>
<dbReference type="KEGG" id="dpp:DICPUDRAFT_155125"/>
<dbReference type="GO" id="GO:0140662">
    <property type="term" value="F:ATP-dependent protein folding chaperone"/>
    <property type="evidence" value="ECO:0007669"/>
    <property type="project" value="InterPro"/>
</dbReference>
<dbReference type="PANTHER" id="PTHR11353">
    <property type="entry name" value="CHAPERONIN"/>
    <property type="match status" value="1"/>
</dbReference>
<dbReference type="InterPro" id="IPR002194">
    <property type="entry name" value="Chaperonin_TCP-1_CS"/>
</dbReference>
<evidence type="ECO:0000256" key="9">
    <source>
        <dbReference type="RuleBase" id="RU004187"/>
    </source>
</evidence>
<dbReference type="GeneID" id="10508063"/>
<dbReference type="Gene3D" id="1.10.560.10">
    <property type="entry name" value="GroEL-like equatorial domain"/>
    <property type="match status" value="1"/>
</dbReference>
<dbReference type="SUPFAM" id="SSF48592">
    <property type="entry name" value="GroEL equatorial domain-like"/>
    <property type="match status" value="1"/>
</dbReference>
<evidence type="ECO:0000256" key="2">
    <source>
        <dbReference type="ARBA" id="ARBA00008020"/>
    </source>
</evidence>
<dbReference type="Pfam" id="PF00118">
    <property type="entry name" value="Cpn60_TCP1"/>
    <property type="match status" value="1"/>
</dbReference>
<dbReference type="InterPro" id="IPR002423">
    <property type="entry name" value="Cpn60/GroEL/TCP-1"/>
</dbReference>
<evidence type="ECO:0000256" key="1">
    <source>
        <dbReference type="ARBA" id="ARBA00004496"/>
    </source>
</evidence>
<dbReference type="CDD" id="cd03341">
    <property type="entry name" value="TCP1_theta"/>
    <property type="match status" value="1"/>
</dbReference>
<keyword evidence="4 9" id="KW-0547">Nucleotide-binding</keyword>
<comment type="function">
    <text evidence="7">Molecular chaperone; assists the folding of proteins upon ATP hydrolysis. Known to play a role, in vitro, in the folding of actin and tubulin.</text>
</comment>
<proteinExistence type="inferred from homology"/>
<evidence type="ECO:0000256" key="3">
    <source>
        <dbReference type="ARBA" id="ARBA00022490"/>
    </source>
</evidence>
<dbReference type="Gene3D" id="3.30.260.10">
    <property type="entry name" value="TCP-1-like chaperonin intermediate domain"/>
    <property type="match status" value="1"/>
</dbReference>
<dbReference type="PROSITE" id="PS00995">
    <property type="entry name" value="TCP1_3"/>
    <property type="match status" value="1"/>
</dbReference>
<reference evidence="11" key="1">
    <citation type="journal article" date="2011" name="Genome Biol.">
        <title>Comparative genomics of the social amoebae Dictyostelium discoideum and Dictyostelium purpureum.</title>
        <authorList>
            <consortium name="US DOE Joint Genome Institute (JGI-PGF)"/>
            <person name="Sucgang R."/>
            <person name="Kuo A."/>
            <person name="Tian X."/>
            <person name="Salerno W."/>
            <person name="Parikh A."/>
            <person name="Feasley C.L."/>
            <person name="Dalin E."/>
            <person name="Tu H."/>
            <person name="Huang E."/>
            <person name="Barry K."/>
            <person name="Lindquist E."/>
            <person name="Shapiro H."/>
            <person name="Bruce D."/>
            <person name="Schmutz J."/>
            <person name="Salamov A."/>
            <person name="Fey P."/>
            <person name="Gaudet P."/>
            <person name="Anjard C."/>
            <person name="Babu M.M."/>
            <person name="Basu S."/>
            <person name="Bushmanova Y."/>
            <person name="van der Wel H."/>
            <person name="Katoh-Kurasawa M."/>
            <person name="Dinh C."/>
            <person name="Coutinho P.M."/>
            <person name="Saito T."/>
            <person name="Elias M."/>
            <person name="Schaap P."/>
            <person name="Kay R.R."/>
            <person name="Henrissat B."/>
            <person name="Eichinger L."/>
            <person name="Rivero F."/>
            <person name="Putnam N.H."/>
            <person name="West C.M."/>
            <person name="Loomis W.F."/>
            <person name="Chisholm R.L."/>
            <person name="Shaulsky G."/>
            <person name="Strassmann J.E."/>
            <person name="Queller D.C."/>
            <person name="Kuspa A."/>
            <person name="Grigoriev I.V."/>
        </authorList>
    </citation>
    <scope>NUCLEOTIDE SEQUENCE [LARGE SCALE GENOMIC DNA]</scope>
    <source>
        <strain evidence="11">QSDP1</strain>
    </source>
</reference>
<sequence>MLGLTDMLKDGAKHFSGKDEAILRNIDATKQLAEITRTSLGPNGMNKMIINHLERLFVTNDAATIIKELDVIHPAAKMLVLAAQMQEKEMGDGTNYVVTLAGELLQKAANLLEMGLHPSEIITGYEKAAQKLIEIIESLVVYTIKDINDAKEVSKCLKSAIASKQYGYEDFLSEIITKACLQVLPKKVVNFNVDNVRVTKIQGGGVSDTSVVKGFVIPMDSDGTIKRMEKAKVAVFTMGIDLGKTETTGKVLIQDEKDLLNFSKGEEDSIKETINQIASTGVKVIISGSSVSEMAIHYIERAKIMLLRIQSKFQLRRVCQAIGATPLVKLGAPIPEELGYCDEVIVEEIGSTKCCIFRQNSEESEISTIIVRGSTNNILDDIERAIDDGVNVFKGMCKDGRFLAGAGAFEIEVSRALQAYADSTPGLSQYSIRQFAESFEIFPRTLAETSGHDGSKAISNLYAAHTKNNTDFGLDIESGQPASAVKMEVFDAFACKLFAIKLATNTANTVLRVDQIIMSKPAGGPKPPKMGGGMDHDD</sequence>
<accession>F0ZT49</accession>
<evidence type="ECO:0000256" key="4">
    <source>
        <dbReference type="ARBA" id="ARBA00022741"/>
    </source>
</evidence>
<gene>
    <name evidence="10" type="ORF">DICPUDRAFT_155125</name>
</gene>
<dbReference type="FunCoup" id="F0ZT49">
    <property type="interactions" value="960"/>
</dbReference>
<dbReference type="InterPro" id="IPR027409">
    <property type="entry name" value="GroEL-like_apical_dom_sf"/>
</dbReference>
<dbReference type="InterPro" id="IPR027410">
    <property type="entry name" value="TCP-1-like_intermed_sf"/>
</dbReference>
<dbReference type="PRINTS" id="PR00304">
    <property type="entry name" value="TCOMPLEXTCP1"/>
</dbReference>
<evidence type="ECO:0000256" key="6">
    <source>
        <dbReference type="ARBA" id="ARBA00023186"/>
    </source>
</evidence>
<dbReference type="AlphaFoldDB" id="F0ZT49"/>
<dbReference type="STRING" id="5786.F0ZT49"/>
<keyword evidence="3" id="KW-0963">Cytoplasm</keyword>
<dbReference type="InterPro" id="IPR012721">
    <property type="entry name" value="Chap_CCT_theta"/>
</dbReference>
<dbReference type="GO" id="GO:0016887">
    <property type="term" value="F:ATP hydrolysis activity"/>
    <property type="evidence" value="ECO:0007669"/>
    <property type="project" value="InterPro"/>
</dbReference>
<dbReference type="InParanoid" id="F0ZT49"/>
<dbReference type="VEuPathDB" id="AmoebaDB:DICPUDRAFT_155125"/>